<accession>A0AAD5WBA4</accession>
<proteinExistence type="predicted"/>
<sequence>MEVAVKACSQESTQGNKQFLAEVRSLSMVHHRNLVTLVGYCKNGVNLAVVYEYLPRGSLFDNLRALDYLHTGCGIVHRDVKSSNILLGQNFEAKISDLGLAKMFSADENSLITTLSGTPGYMDPEYQRTFTFTEKSDVYSFGVVLMEIVTGEPPILTARKNIHIVNFVKQKLARESIEGLVDSRLEGGYDKNSIWKVLELAMACTRQESANRPTMADLVMHLKDCVQIEEHRQKGNKQPYESELNMSSISTSFSESGLFAPFSR</sequence>
<dbReference type="PANTHER" id="PTHR45631:SF202">
    <property type="entry name" value="SENESCENCE-INDUCED RECEPTOR-LIKE SERINE_THREONINE-PROTEIN KINASE"/>
    <property type="match status" value="1"/>
</dbReference>
<dbReference type="GO" id="GO:0004672">
    <property type="term" value="F:protein kinase activity"/>
    <property type="evidence" value="ECO:0007669"/>
    <property type="project" value="InterPro"/>
</dbReference>
<dbReference type="InterPro" id="IPR011009">
    <property type="entry name" value="Kinase-like_dom_sf"/>
</dbReference>
<gene>
    <name evidence="2" type="ORF">LUZ61_021152</name>
</gene>
<dbReference type="Pfam" id="PF00069">
    <property type="entry name" value="Pkinase"/>
    <property type="match status" value="1"/>
</dbReference>
<keyword evidence="3" id="KW-1185">Reference proteome</keyword>
<name>A0AAD5WBA4_9POAL</name>
<evidence type="ECO:0000313" key="2">
    <source>
        <dbReference type="EMBL" id="KAJ3678988.1"/>
    </source>
</evidence>
<dbReference type="Gene3D" id="1.10.510.10">
    <property type="entry name" value="Transferase(Phosphotransferase) domain 1"/>
    <property type="match status" value="1"/>
</dbReference>
<evidence type="ECO:0000259" key="1">
    <source>
        <dbReference type="PROSITE" id="PS50011"/>
    </source>
</evidence>
<dbReference type="InterPro" id="IPR008271">
    <property type="entry name" value="Ser/Thr_kinase_AS"/>
</dbReference>
<dbReference type="Proteomes" id="UP001210211">
    <property type="component" value="Unassembled WGS sequence"/>
</dbReference>
<dbReference type="PIRSF" id="PIRSF000654">
    <property type="entry name" value="Integrin-linked_kinase"/>
    <property type="match status" value="1"/>
</dbReference>
<dbReference type="PROSITE" id="PS00108">
    <property type="entry name" value="PROTEIN_KINASE_ST"/>
    <property type="match status" value="1"/>
</dbReference>
<reference evidence="2 3" key="1">
    <citation type="journal article" date="2022" name="Cell">
        <title>Repeat-based holocentromeres influence genome architecture and karyotype evolution.</title>
        <authorList>
            <person name="Hofstatter P.G."/>
            <person name="Thangavel G."/>
            <person name="Lux T."/>
            <person name="Neumann P."/>
            <person name="Vondrak T."/>
            <person name="Novak P."/>
            <person name="Zhang M."/>
            <person name="Costa L."/>
            <person name="Castellani M."/>
            <person name="Scott A."/>
            <person name="Toegelov H."/>
            <person name="Fuchs J."/>
            <person name="Mata-Sucre Y."/>
            <person name="Dias Y."/>
            <person name="Vanzela A.L.L."/>
            <person name="Huettel B."/>
            <person name="Almeida C.C.S."/>
            <person name="Simkova H."/>
            <person name="Souza G."/>
            <person name="Pedrosa-Harand A."/>
            <person name="Macas J."/>
            <person name="Mayer K.F.X."/>
            <person name="Houben A."/>
            <person name="Marques A."/>
        </authorList>
    </citation>
    <scope>NUCLEOTIDE SEQUENCE [LARGE SCALE GENOMIC DNA]</scope>
    <source>
        <strain evidence="2">RhyTen1mFocal</strain>
    </source>
</reference>
<dbReference type="InterPro" id="IPR000719">
    <property type="entry name" value="Prot_kinase_dom"/>
</dbReference>
<comment type="caution">
    <text evidence="2">The sequence shown here is derived from an EMBL/GenBank/DDBJ whole genome shotgun (WGS) entry which is preliminary data.</text>
</comment>
<dbReference type="SUPFAM" id="SSF56112">
    <property type="entry name" value="Protein kinase-like (PK-like)"/>
    <property type="match status" value="1"/>
</dbReference>
<dbReference type="GO" id="GO:0005524">
    <property type="term" value="F:ATP binding"/>
    <property type="evidence" value="ECO:0007669"/>
    <property type="project" value="InterPro"/>
</dbReference>
<dbReference type="SMART" id="SM00220">
    <property type="entry name" value="S_TKc"/>
    <property type="match status" value="1"/>
</dbReference>
<dbReference type="PANTHER" id="PTHR45631">
    <property type="entry name" value="OS07G0107800 PROTEIN-RELATED"/>
    <property type="match status" value="1"/>
</dbReference>
<dbReference type="PROSITE" id="PS50011">
    <property type="entry name" value="PROTEIN_KINASE_DOM"/>
    <property type="match status" value="1"/>
</dbReference>
<feature type="domain" description="Protein kinase" evidence="1">
    <location>
        <begin position="1"/>
        <end position="224"/>
    </location>
</feature>
<evidence type="ECO:0000313" key="3">
    <source>
        <dbReference type="Proteomes" id="UP001210211"/>
    </source>
</evidence>
<dbReference type="AlphaFoldDB" id="A0AAD5WBA4"/>
<organism evidence="2 3">
    <name type="scientific">Rhynchospora tenuis</name>
    <dbReference type="NCBI Taxonomy" id="198213"/>
    <lineage>
        <taxon>Eukaryota</taxon>
        <taxon>Viridiplantae</taxon>
        <taxon>Streptophyta</taxon>
        <taxon>Embryophyta</taxon>
        <taxon>Tracheophyta</taxon>
        <taxon>Spermatophyta</taxon>
        <taxon>Magnoliopsida</taxon>
        <taxon>Liliopsida</taxon>
        <taxon>Poales</taxon>
        <taxon>Cyperaceae</taxon>
        <taxon>Cyperoideae</taxon>
        <taxon>Rhynchosporeae</taxon>
        <taxon>Rhynchospora</taxon>
    </lineage>
</organism>
<dbReference type="Gene3D" id="3.30.200.20">
    <property type="entry name" value="Phosphorylase Kinase, domain 1"/>
    <property type="match status" value="1"/>
</dbReference>
<dbReference type="EMBL" id="JAMRDG010000020">
    <property type="protein sequence ID" value="KAJ3678988.1"/>
    <property type="molecule type" value="Genomic_DNA"/>
</dbReference>
<protein>
    <recommendedName>
        <fullName evidence="1">Protein kinase domain-containing protein</fullName>
    </recommendedName>
</protein>